<feature type="compositionally biased region" description="Basic and acidic residues" evidence="2">
    <location>
        <begin position="428"/>
        <end position="439"/>
    </location>
</feature>
<dbReference type="GO" id="GO:0032511">
    <property type="term" value="P:late endosome to vacuole transport via multivesicular body sorting pathway"/>
    <property type="evidence" value="ECO:0007669"/>
    <property type="project" value="TreeGrafter"/>
</dbReference>
<sequence>MGELADYLVEHDPNFRKARLPALYSDFRPQQTLNPDGYRANISAWRHALSLLASSGVLPAKSSSTPFILDLDTSLIRSLQNRQFGQPLALGTVVRETVAERGFVPVQDFLKSQRSIYYHGWGELPWNMVGWTLRTLGVTGPGTGEDKLPKGRFVIMENVEKAGKEVQARLEGRTSKFERIFTKEQFRREFATDLVGEQQRLGEEDVDVLLRFLSRDRGLVEYDGKIVKVKAAGEQGGVTEEDSTIASIKELTARLQHQIQLLNKRTEELEQAAKSAVARKQRVPALAALKSKKQAEASLSARYNTLSQLEAVAAKIEQASDQVQILKVMESSTSVLKGLNEQIGGVERVEGVMDGLRDQMADVDEVAEMIGEGGRVVDDEEIGEELEALEREEREKEEAEERRKLAELPDVPREVTPTTETGIAQLSIDEREREAVRAE</sequence>
<dbReference type="EMBL" id="JAPDFR010000003">
    <property type="protein sequence ID" value="KAK0388760.1"/>
    <property type="molecule type" value="Genomic_DNA"/>
</dbReference>
<organism evidence="3 4">
    <name type="scientific">Sarocladium strictum</name>
    <name type="common">Black bundle disease fungus</name>
    <name type="synonym">Acremonium strictum</name>
    <dbReference type="NCBI Taxonomy" id="5046"/>
    <lineage>
        <taxon>Eukaryota</taxon>
        <taxon>Fungi</taxon>
        <taxon>Dikarya</taxon>
        <taxon>Ascomycota</taxon>
        <taxon>Pezizomycotina</taxon>
        <taxon>Sordariomycetes</taxon>
        <taxon>Hypocreomycetidae</taxon>
        <taxon>Hypocreales</taxon>
        <taxon>Sarocladiaceae</taxon>
        <taxon>Sarocladium</taxon>
    </lineage>
</organism>
<dbReference type="GO" id="GO:0009898">
    <property type="term" value="C:cytoplasmic side of plasma membrane"/>
    <property type="evidence" value="ECO:0007669"/>
    <property type="project" value="TreeGrafter"/>
</dbReference>
<accession>A0AA39L9C9</accession>
<evidence type="ECO:0000313" key="4">
    <source>
        <dbReference type="Proteomes" id="UP001175261"/>
    </source>
</evidence>
<dbReference type="Proteomes" id="UP001175261">
    <property type="component" value="Unassembled WGS sequence"/>
</dbReference>
<dbReference type="Pfam" id="PF03357">
    <property type="entry name" value="Snf7"/>
    <property type="match status" value="1"/>
</dbReference>
<dbReference type="PANTHER" id="PTHR22761">
    <property type="entry name" value="CHARGED MULTIVESICULAR BODY PROTEIN"/>
    <property type="match status" value="1"/>
</dbReference>
<reference evidence="3" key="1">
    <citation type="submission" date="2022-10" db="EMBL/GenBank/DDBJ databases">
        <title>Determination and structural analysis of whole genome sequence of Sarocladium strictum F4-1.</title>
        <authorList>
            <person name="Hu L."/>
            <person name="Jiang Y."/>
        </authorList>
    </citation>
    <scope>NUCLEOTIDE SEQUENCE</scope>
    <source>
        <strain evidence="3">F4-1</strain>
    </source>
</reference>
<feature type="compositionally biased region" description="Basic and acidic residues" evidence="2">
    <location>
        <begin position="388"/>
        <end position="413"/>
    </location>
</feature>
<proteinExistence type="predicted"/>
<evidence type="ECO:0000313" key="3">
    <source>
        <dbReference type="EMBL" id="KAK0388760.1"/>
    </source>
</evidence>
<protein>
    <submittedName>
        <fullName evidence="3">Uncharacterized protein</fullName>
    </submittedName>
</protein>
<dbReference type="Gene3D" id="6.10.140.1230">
    <property type="match status" value="1"/>
</dbReference>
<dbReference type="GO" id="GO:0005771">
    <property type="term" value="C:multivesicular body"/>
    <property type="evidence" value="ECO:0007669"/>
    <property type="project" value="TreeGrafter"/>
</dbReference>
<feature type="coiled-coil region" evidence="1">
    <location>
        <begin position="252"/>
        <end position="279"/>
    </location>
</feature>
<evidence type="ECO:0000256" key="1">
    <source>
        <dbReference type="SAM" id="Coils"/>
    </source>
</evidence>
<evidence type="ECO:0000256" key="2">
    <source>
        <dbReference type="SAM" id="MobiDB-lite"/>
    </source>
</evidence>
<dbReference type="GO" id="GO:0000815">
    <property type="term" value="C:ESCRT III complex"/>
    <property type="evidence" value="ECO:0007669"/>
    <property type="project" value="TreeGrafter"/>
</dbReference>
<keyword evidence="1" id="KW-0175">Coiled coil</keyword>
<name>A0AA39L9C9_SARSR</name>
<feature type="region of interest" description="Disordered" evidence="2">
    <location>
        <begin position="387"/>
        <end position="439"/>
    </location>
</feature>
<dbReference type="AlphaFoldDB" id="A0AA39L9C9"/>
<dbReference type="InterPro" id="IPR005024">
    <property type="entry name" value="Snf7_fam"/>
</dbReference>
<dbReference type="PANTHER" id="PTHR22761:SF18">
    <property type="entry name" value="SORTING PROTEIN SNF7 FAMILY PROTEIN, PUTATIVE (AFU_ORTHOLOGUE AFUA_2G16692)-RELATED"/>
    <property type="match status" value="1"/>
</dbReference>
<keyword evidence="4" id="KW-1185">Reference proteome</keyword>
<gene>
    <name evidence="3" type="ORF">NLU13_5003</name>
</gene>
<dbReference type="GO" id="GO:0006900">
    <property type="term" value="P:vesicle budding from membrane"/>
    <property type="evidence" value="ECO:0007669"/>
    <property type="project" value="TreeGrafter"/>
</dbReference>
<comment type="caution">
    <text evidence="3">The sequence shown here is derived from an EMBL/GenBank/DDBJ whole genome shotgun (WGS) entry which is preliminary data.</text>
</comment>